<protein>
    <submittedName>
        <fullName evidence="1">Uncharacterized protein</fullName>
    </submittedName>
</protein>
<gene>
    <name evidence="1" type="ORF">ODALV1_LOCUS1733</name>
</gene>
<evidence type="ECO:0000313" key="1">
    <source>
        <dbReference type="EMBL" id="CAL8071476.1"/>
    </source>
</evidence>
<accession>A0ABP1PPL5</accession>
<evidence type="ECO:0000313" key="2">
    <source>
        <dbReference type="Proteomes" id="UP001642540"/>
    </source>
</evidence>
<organism evidence="1 2">
    <name type="scientific">Orchesella dallaii</name>
    <dbReference type="NCBI Taxonomy" id="48710"/>
    <lineage>
        <taxon>Eukaryota</taxon>
        <taxon>Metazoa</taxon>
        <taxon>Ecdysozoa</taxon>
        <taxon>Arthropoda</taxon>
        <taxon>Hexapoda</taxon>
        <taxon>Collembola</taxon>
        <taxon>Entomobryomorpha</taxon>
        <taxon>Entomobryoidea</taxon>
        <taxon>Orchesellidae</taxon>
        <taxon>Orchesellinae</taxon>
        <taxon>Orchesella</taxon>
    </lineage>
</organism>
<comment type="caution">
    <text evidence="1">The sequence shown here is derived from an EMBL/GenBank/DDBJ whole genome shotgun (WGS) entry which is preliminary data.</text>
</comment>
<keyword evidence="2" id="KW-1185">Reference proteome</keyword>
<reference evidence="1 2" key="1">
    <citation type="submission" date="2024-08" db="EMBL/GenBank/DDBJ databases">
        <authorList>
            <person name="Cucini C."/>
            <person name="Frati F."/>
        </authorList>
    </citation>
    <scope>NUCLEOTIDE SEQUENCE [LARGE SCALE GENOMIC DNA]</scope>
</reference>
<name>A0ABP1PPL5_9HEXA</name>
<dbReference type="EMBL" id="CAXLJM020000006">
    <property type="protein sequence ID" value="CAL8071476.1"/>
    <property type="molecule type" value="Genomic_DNA"/>
</dbReference>
<sequence length="123" mass="14077">MNFFGTEFKQVVSIVFASLSSSPIPISSRFWMFLSFLHTEGHKEELNSILFHHHHFVVRSARCSLVLLCGKRKAVSSPEFCIIQASLSQWYSCAKHQSIHKESFNIILLKKDLFCVAGDIFVK</sequence>
<proteinExistence type="predicted"/>
<dbReference type="Proteomes" id="UP001642540">
    <property type="component" value="Unassembled WGS sequence"/>
</dbReference>